<dbReference type="Proteomes" id="UP000198282">
    <property type="component" value="Unassembled WGS sequence"/>
</dbReference>
<keyword evidence="1" id="KW-0808">Transferase</keyword>
<dbReference type="Pfam" id="PF00294">
    <property type="entry name" value="PfkB"/>
    <property type="match status" value="1"/>
</dbReference>
<dbReference type="AlphaFoldDB" id="A0A239AGZ5"/>
<name>A0A239AGZ5_9ACTN</name>
<dbReference type="PANTHER" id="PTHR10584:SF166">
    <property type="entry name" value="RIBOKINASE"/>
    <property type="match status" value="1"/>
</dbReference>
<dbReference type="InterPro" id="IPR029056">
    <property type="entry name" value="Ribokinase-like"/>
</dbReference>
<evidence type="ECO:0000313" key="4">
    <source>
        <dbReference type="EMBL" id="SNR94203.1"/>
    </source>
</evidence>
<protein>
    <submittedName>
        <fullName evidence="4">Sugar or nucleoside kinase, ribokinase family</fullName>
    </submittedName>
</protein>
<accession>A0A239AGZ5</accession>
<proteinExistence type="predicted"/>
<feature type="domain" description="Carbohydrate kinase PfkB" evidence="3">
    <location>
        <begin position="11"/>
        <end position="296"/>
    </location>
</feature>
<gene>
    <name evidence="4" type="ORF">SAMN05216276_1001355</name>
</gene>
<organism evidence="4 5">
    <name type="scientific">Streptosporangium subroseum</name>
    <dbReference type="NCBI Taxonomy" id="106412"/>
    <lineage>
        <taxon>Bacteria</taxon>
        <taxon>Bacillati</taxon>
        <taxon>Actinomycetota</taxon>
        <taxon>Actinomycetes</taxon>
        <taxon>Streptosporangiales</taxon>
        <taxon>Streptosporangiaceae</taxon>
        <taxon>Streptosporangium</taxon>
    </lineage>
</organism>
<dbReference type="EMBL" id="FZOD01000001">
    <property type="protein sequence ID" value="SNR94203.1"/>
    <property type="molecule type" value="Genomic_DNA"/>
</dbReference>
<sequence length="319" mass="32618">MAPESGRLLHLGNVVVDIVLDVPALPERGGDVLATGSDTTTGGGFNVMVAAARQGLPVVYAGAHGTGPLGDRARAAMLGAGIEIRQRPKAGLDTGFVVSIVDAEGERTFVTSTGAEATLTGEDLDAIRPGPRDVVYLSGYGMLHPPNRRALMDWLPGVHDDVTVVFDPGPLVHLIPADVTRSVMSRADWWSCNAREATRTTGRDDPAAAAAELARLTGRRGVLVRTGPDGCLVAARDAAPVHVPGFDVHAVDTNGAGDTHTGVFVAAIATGADAIDAARTANAAAALSVTSYGPATAPTAAELARFVADRPAGIFGGRA</sequence>
<evidence type="ECO:0000259" key="3">
    <source>
        <dbReference type="Pfam" id="PF00294"/>
    </source>
</evidence>
<dbReference type="OrthoDB" id="8578462at2"/>
<evidence type="ECO:0000313" key="5">
    <source>
        <dbReference type="Proteomes" id="UP000198282"/>
    </source>
</evidence>
<keyword evidence="2 4" id="KW-0418">Kinase</keyword>
<evidence type="ECO:0000256" key="1">
    <source>
        <dbReference type="ARBA" id="ARBA00022679"/>
    </source>
</evidence>
<dbReference type="PANTHER" id="PTHR10584">
    <property type="entry name" value="SUGAR KINASE"/>
    <property type="match status" value="1"/>
</dbReference>
<dbReference type="SUPFAM" id="SSF53613">
    <property type="entry name" value="Ribokinase-like"/>
    <property type="match status" value="1"/>
</dbReference>
<dbReference type="GO" id="GO:0005829">
    <property type="term" value="C:cytosol"/>
    <property type="evidence" value="ECO:0007669"/>
    <property type="project" value="TreeGrafter"/>
</dbReference>
<evidence type="ECO:0000256" key="2">
    <source>
        <dbReference type="ARBA" id="ARBA00022777"/>
    </source>
</evidence>
<dbReference type="RefSeq" id="WP_089205325.1">
    <property type="nucleotide sequence ID" value="NZ_FZOD01000001.1"/>
</dbReference>
<dbReference type="InterPro" id="IPR011611">
    <property type="entry name" value="PfkB_dom"/>
</dbReference>
<dbReference type="GO" id="GO:0016301">
    <property type="term" value="F:kinase activity"/>
    <property type="evidence" value="ECO:0007669"/>
    <property type="project" value="UniProtKB-KW"/>
</dbReference>
<keyword evidence="5" id="KW-1185">Reference proteome</keyword>
<reference evidence="4 5" key="1">
    <citation type="submission" date="2017-06" db="EMBL/GenBank/DDBJ databases">
        <authorList>
            <person name="Kim H.J."/>
            <person name="Triplett B.A."/>
        </authorList>
    </citation>
    <scope>NUCLEOTIDE SEQUENCE [LARGE SCALE GENOMIC DNA]</scope>
    <source>
        <strain evidence="4 5">CGMCC 4.2132</strain>
    </source>
</reference>
<dbReference type="Gene3D" id="3.40.1190.20">
    <property type="match status" value="1"/>
</dbReference>